<sequence length="123" mass="13874">MHYELAPLGICVTVIEPGYFRTWFLSAGAQVKSQKKIQEYDETSVGQIRDLLDKTDNNQPGDVVKGCKVLIDILKKTAIVEGKEVPIRVALGSDSPVFIRRKCEETITLLDEWDDIPNETDHE</sequence>
<dbReference type="GeneID" id="63855822"/>
<evidence type="ECO:0000256" key="2">
    <source>
        <dbReference type="ARBA" id="ARBA00023002"/>
    </source>
</evidence>
<protein>
    <submittedName>
        <fullName evidence="3">Estradiol 17-beta-dehydrogenase</fullName>
    </submittedName>
</protein>
<proteinExistence type="inferred from homology"/>
<evidence type="ECO:0000313" key="3">
    <source>
        <dbReference type="EMBL" id="KAF1847601.1"/>
    </source>
</evidence>
<dbReference type="Gene3D" id="3.40.50.720">
    <property type="entry name" value="NAD(P)-binding Rossmann-like Domain"/>
    <property type="match status" value="1"/>
</dbReference>
<dbReference type="Proteomes" id="UP000800039">
    <property type="component" value="Unassembled WGS sequence"/>
</dbReference>
<gene>
    <name evidence="3" type="ORF">K460DRAFT_61485</name>
</gene>
<dbReference type="RefSeq" id="XP_040790164.1">
    <property type="nucleotide sequence ID" value="XM_040938566.1"/>
</dbReference>
<keyword evidence="2" id="KW-0560">Oxidoreductase</keyword>
<organism evidence="3 4">
    <name type="scientific">Cucurbitaria berberidis CBS 394.84</name>
    <dbReference type="NCBI Taxonomy" id="1168544"/>
    <lineage>
        <taxon>Eukaryota</taxon>
        <taxon>Fungi</taxon>
        <taxon>Dikarya</taxon>
        <taxon>Ascomycota</taxon>
        <taxon>Pezizomycotina</taxon>
        <taxon>Dothideomycetes</taxon>
        <taxon>Pleosporomycetidae</taxon>
        <taxon>Pleosporales</taxon>
        <taxon>Pleosporineae</taxon>
        <taxon>Cucurbitariaceae</taxon>
        <taxon>Cucurbitaria</taxon>
    </lineage>
</organism>
<comment type="caution">
    <text evidence="3">The sequence shown here is derived from an EMBL/GenBank/DDBJ whole genome shotgun (WGS) entry which is preliminary data.</text>
</comment>
<accession>A0A9P4GM54</accession>
<evidence type="ECO:0000313" key="4">
    <source>
        <dbReference type="Proteomes" id="UP000800039"/>
    </source>
</evidence>
<dbReference type="PANTHER" id="PTHR43976">
    <property type="entry name" value="SHORT CHAIN DEHYDROGENASE"/>
    <property type="match status" value="1"/>
</dbReference>
<comment type="similarity">
    <text evidence="1">Belongs to the short-chain dehydrogenases/reductases (SDR) family.</text>
</comment>
<reference evidence="3" key="1">
    <citation type="submission" date="2020-01" db="EMBL/GenBank/DDBJ databases">
        <authorList>
            <consortium name="DOE Joint Genome Institute"/>
            <person name="Haridas S."/>
            <person name="Albert R."/>
            <person name="Binder M."/>
            <person name="Bloem J."/>
            <person name="Labutti K."/>
            <person name="Salamov A."/>
            <person name="Andreopoulos B."/>
            <person name="Baker S.E."/>
            <person name="Barry K."/>
            <person name="Bills G."/>
            <person name="Bluhm B.H."/>
            <person name="Cannon C."/>
            <person name="Castanera R."/>
            <person name="Culley D.E."/>
            <person name="Daum C."/>
            <person name="Ezra D."/>
            <person name="Gonzalez J.B."/>
            <person name="Henrissat B."/>
            <person name="Kuo A."/>
            <person name="Liang C."/>
            <person name="Lipzen A."/>
            <person name="Lutzoni F."/>
            <person name="Magnuson J."/>
            <person name="Mondo S."/>
            <person name="Nolan M."/>
            <person name="Ohm R."/>
            <person name="Pangilinan J."/>
            <person name="Park H.-J."/>
            <person name="Ramirez L."/>
            <person name="Alfaro M."/>
            <person name="Sun H."/>
            <person name="Tritt A."/>
            <person name="Yoshinaga Y."/>
            <person name="Zwiers L.-H."/>
            <person name="Turgeon B.G."/>
            <person name="Goodwin S.B."/>
            <person name="Spatafora J.W."/>
            <person name="Crous P.W."/>
            <person name="Grigoriev I.V."/>
        </authorList>
    </citation>
    <scope>NUCLEOTIDE SEQUENCE</scope>
    <source>
        <strain evidence="3">CBS 394.84</strain>
    </source>
</reference>
<dbReference type="PANTHER" id="PTHR43976:SF16">
    <property type="entry name" value="SHORT-CHAIN DEHYDROGENASE_REDUCTASE FAMILY PROTEIN"/>
    <property type="match status" value="1"/>
</dbReference>
<keyword evidence="4" id="KW-1185">Reference proteome</keyword>
<name>A0A9P4GM54_9PLEO</name>
<dbReference type="GO" id="GO:0016491">
    <property type="term" value="F:oxidoreductase activity"/>
    <property type="evidence" value="ECO:0007669"/>
    <property type="project" value="UniProtKB-KW"/>
</dbReference>
<dbReference type="AlphaFoldDB" id="A0A9P4GM54"/>
<dbReference type="OrthoDB" id="1274115at2759"/>
<evidence type="ECO:0000256" key="1">
    <source>
        <dbReference type="ARBA" id="ARBA00006484"/>
    </source>
</evidence>
<dbReference type="EMBL" id="ML976615">
    <property type="protein sequence ID" value="KAF1847601.1"/>
    <property type="molecule type" value="Genomic_DNA"/>
</dbReference>
<dbReference type="InterPro" id="IPR051911">
    <property type="entry name" value="SDR_oxidoreductase"/>
</dbReference>